<accession>A0A4Z2GB07</accession>
<protein>
    <submittedName>
        <fullName evidence="2">Uncharacterized protein</fullName>
    </submittedName>
</protein>
<feature type="region of interest" description="Disordered" evidence="1">
    <location>
        <begin position="140"/>
        <end position="161"/>
    </location>
</feature>
<comment type="caution">
    <text evidence="2">The sequence shown here is derived from an EMBL/GenBank/DDBJ whole genome shotgun (WGS) entry which is preliminary data.</text>
</comment>
<name>A0A4Z2GB07_9TELE</name>
<dbReference type="AlphaFoldDB" id="A0A4Z2GB07"/>
<dbReference type="Proteomes" id="UP000314294">
    <property type="component" value="Unassembled WGS sequence"/>
</dbReference>
<evidence type="ECO:0000313" key="3">
    <source>
        <dbReference type="Proteomes" id="UP000314294"/>
    </source>
</evidence>
<evidence type="ECO:0000256" key="1">
    <source>
        <dbReference type="SAM" id="MobiDB-lite"/>
    </source>
</evidence>
<proteinExistence type="predicted"/>
<evidence type="ECO:0000313" key="2">
    <source>
        <dbReference type="EMBL" id="TNN50807.1"/>
    </source>
</evidence>
<sequence>MFSRHKYPVESKERKRALLTQRAGLRLGRATAAGLASDRKALTHTGCVYDGDDEEDEDGDDGEVTAGFEEIKWNTTCCGPIQTTEEEEEEEEEEPRLNGVWWLLWTHALDPAQQVRDLPHPGLLLLLHLFLQRQSNTFTTRSGLHPPARHPREATPTSSSSSRRSASLMYFTCCVVKVTKAV</sequence>
<organism evidence="2 3">
    <name type="scientific">Liparis tanakae</name>
    <name type="common">Tanaka's snailfish</name>
    <dbReference type="NCBI Taxonomy" id="230148"/>
    <lineage>
        <taxon>Eukaryota</taxon>
        <taxon>Metazoa</taxon>
        <taxon>Chordata</taxon>
        <taxon>Craniata</taxon>
        <taxon>Vertebrata</taxon>
        <taxon>Euteleostomi</taxon>
        <taxon>Actinopterygii</taxon>
        <taxon>Neopterygii</taxon>
        <taxon>Teleostei</taxon>
        <taxon>Neoteleostei</taxon>
        <taxon>Acanthomorphata</taxon>
        <taxon>Eupercaria</taxon>
        <taxon>Perciformes</taxon>
        <taxon>Cottioidei</taxon>
        <taxon>Cottales</taxon>
        <taxon>Liparidae</taxon>
        <taxon>Liparis</taxon>
    </lineage>
</organism>
<gene>
    <name evidence="2" type="ORF">EYF80_039019</name>
</gene>
<keyword evidence="3" id="KW-1185">Reference proteome</keyword>
<dbReference type="EMBL" id="SRLO01000605">
    <property type="protein sequence ID" value="TNN50807.1"/>
    <property type="molecule type" value="Genomic_DNA"/>
</dbReference>
<reference evidence="2 3" key="1">
    <citation type="submission" date="2019-03" db="EMBL/GenBank/DDBJ databases">
        <title>First draft genome of Liparis tanakae, snailfish: a comprehensive survey of snailfish specific genes.</title>
        <authorList>
            <person name="Kim W."/>
            <person name="Song I."/>
            <person name="Jeong J.-H."/>
            <person name="Kim D."/>
            <person name="Kim S."/>
            <person name="Ryu S."/>
            <person name="Song J.Y."/>
            <person name="Lee S.K."/>
        </authorList>
    </citation>
    <scope>NUCLEOTIDE SEQUENCE [LARGE SCALE GENOMIC DNA]</scope>
    <source>
        <tissue evidence="2">Muscle</tissue>
    </source>
</reference>